<dbReference type="OrthoDB" id="1325700at2"/>
<dbReference type="Proteomes" id="UP000291124">
    <property type="component" value="Chromosome"/>
</dbReference>
<protein>
    <submittedName>
        <fullName evidence="1">Uncharacterized protein</fullName>
    </submittedName>
</protein>
<dbReference type="EMBL" id="CP037933">
    <property type="protein sequence ID" value="QBN20540.1"/>
    <property type="molecule type" value="Genomic_DNA"/>
</dbReference>
<name>A0A4P6YIU3_9FLAO</name>
<proteinExistence type="predicted"/>
<evidence type="ECO:0000313" key="1">
    <source>
        <dbReference type="EMBL" id="QBN20540.1"/>
    </source>
</evidence>
<gene>
    <name evidence="1" type="ORF">E1750_17670</name>
</gene>
<reference evidence="2" key="1">
    <citation type="submission" date="2019-03" db="EMBL/GenBank/DDBJ databases">
        <title>Flavobacterium sp.</title>
        <authorList>
            <person name="Kim H."/>
        </authorList>
    </citation>
    <scope>NUCLEOTIDE SEQUENCE [LARGE SCALE GENOMIC DNA]</scope>
    <source>
        <strain evidence="2">GS13</strain>
    </source>
</reference>
<evidence type="ECO:0000313" key="2">
    <source>
        <dbReference type="Proteomes" id="UP000291124"/>
    </source>
</evidence>
<accession>A0A4P6YIU3</accession>
<dbReference type="RefSeq" id="WP_133278038.1">
    <property type="nucleotide sequence ID" value="NZ_CP037933.1"/>
</dbReference>
<dbReference type="KEGG" id="fnk:E1750_17670"/>
<sequence length="319" mass="37709">MTEKKTPHSEANLIKIFKEKGLNEKHFPKLYAYYKHCFEELYEYEYKNWTEDDYEETGDSAHKGALEVIDIFIEAFLKEKAKGQGDEWAFAVASCVEEGEVVYHITYHDIKKTNPELAKQELLIHSGTFGGDENFIKHFIYLFEIEVVFKDLEKRAKKYSEIYKTQFVVGKSKIYTHEYARLLSSGEYNPIYCEEYAYAYDKAIKEGKSEEYALEFAEVYGEELVDIKSRYGISEDEDQINYAIEKVDVYMTVWEYNQKHNLKNFKLFADIYENIHFNTYYPNELGLQGIKEEINVVILENALKQYNNIISKKHTDFNK</sequence>
<organism evidence="1 2">
    <name type="scientific">Flavobacterium nackdongense</name>
    <dbReference type="NCBI Taxonomy" id="2547394"/>
    <lineage>
        <taxon>Bacteria</taxon>
        <taxon>Pseudomonadati</taxon>
        <taxon>Bacteroidota</taxon>
        <taxon>Flavobacteriia</taxon>
        <taxon>Flavobacteriales</taxon>
        <taxon>Flavobacteriaceae</taxon>
        <taxon>Flavobacterium</taxon>
    </lineage>
</organism>
<dbReference type="AlphaFoldDB" id="A0A4P6YIU3"/>
<keyword evidence="2" id="KW-1185">Reference proteome</keyword>